<dbReference type="Pfam" id="PF00560">
    <property type="entry name" value="LRR_1"/>
    <property type="match status" value="1"/>
</dbReference>
<organism evidence="3 4">
    <name type="scientific">Eumeta variegata</name>
    <name type="common">Bagworm moth</name>
    <name type="synonym">Eumeta japonica</name>
    <dbReference type="NCBI Taxonomy" id="151549"/>
    <lineage>
        <taxon>Eukaryota</taxon>
        <taxon>Metazoa</taxon>
        <taxon>Ecdysozoa</taxon>
        <taxon>Arthropoda</taxon>
        <taxon>Hexapoda</taxon>
        <taxon>Insecta</taxon>
        <taxon>Pterygota</taxon>
        <taxon>Neoptera</taxon>
        <taxon>Endopterygota</taxon>
        <taxon>Lepidoptera</taxon>
        <taxon>Glossata</taxon>
        <taxon>Ditrysia</taxon>
        <taxon>Tineoidea</taxon>
        <taxon>Psychidae</taxon>
        <taxon>Oiketicinae</taxon>
        <taxon>Eumeta</taxon>
    </lineage>
</organism>
<reference evidence="3 4" key="1">
    <citation type="journal article" date="2019" name="Commun. Biol.">
        <title>The bagworm genome reveals a unique fibroin gene that provides high tensile strength.</title>
        <authorList>
            <person name="Kono N."/>
            <person name="Nakamura H."/>
            <person name="Ohtoshi R."/>
            <person name="Tomita M."/>
            <person name="Numata K."/>
            <person name="Arakawa K."/>
        </authorList>
    </citation>
    <scope>NUCLEOTIDE SEQUENCE [LARGE SCALE GENOMIC DNA]</scope>
</reference>
<evidence type="ECO:0000256" key="2">
    <source>
        <dbReference type="SAM" id="MobiDB-lite"/>
    </source>
</evidence>
<protein>
    <submittedName>
        <fullName evidence="3">Platelet glycoprotein Ib alpha chain</fullName>
    </submittedName>
</protein>
<dbReference type="PROSITE" id="PS51450">
    <property type="entry name" value="LRR"/>
    <property type="match status" value="1"/>
</dbReference>
<dbReference type="GO" id="GO:0031012">
    <property type="term" value="C:extracellular matrix"/>
    <property type="evidence" value="ECO:0007669"/>
    <property type="project" value="TreeGrafter"/>
</dbReference>
<gene>
    <name evidence="3" type="primary">GP1BA</name>
    <name evidence="3" type="ORF">EVAR_7543_1</name>
</gene>
<feature type="region of interest" description="Disordered" evidence="2">
    <location>
        <begin position="144"/>
        <end position="179"/>
    </location>
</feature>
<keyword evidence="4" id="KW-1185">Reference proteome</keyword>
<dbReference type="EMBL" id="BGZK01000383">
    <property type="protein sequence ID" value="GBP40544.1"/>
    <property type="molecule type" value="Genomic_DNA"/>
</dbReference>
<comment type="caution">
    <text evidence="3">The sequence shown here is derived from an EMBL/GenBank/DDBJ whole genome shotgun (WGS) entry which is preliminary data.</text>
</comment>
<sequence length="216" mass="24962">MISESDHSRGVHEQFSIILNSRILDLSYIEIDSIPMDAFRGLSKLQQIDLSGNEFTMVPESLGLVGNSLEYLTFNNNPIAELNDDSFLGIGSKILHWHRSQFEKLRAPPTNAKACDIYNARALFALSAYNISMRRCVSDMHWREEHEREGTELKTRAGRNRTSDRNQNQERDRDRNSELKDRLIENMKEFNAYPFGEAAGEKLVNNIYRVNFQCRS</sequence>
<dbReference type="InterPro" id="IPR032675">
    <property type="entry name" value="LRR_dom_sf"/>
</dbReference>
<dbReference type="PANTHER" id="PTHR24373">
    <property type="entry name" value="SLIT RELATED LEUCINE-RICH REPEAT NEURONAL PROTEIN"/>
    <property type="match status" value="1"/>
</dbReference>
<dbReference type="InterPro" id="IPR001611">
    <property type="entry name" value="Leu-rich_rpt"/>
</dbReference>
<dbReference type="OrthoDB" id="635273at2759"/>
<dbReference type="Gene3D" id="3.80.10.10">
    <property type="entry name" value="Ribonuclease Inhibitor"/>
    <property type="match status" value="1"/>
</dbReference>
<dbReference type="PANTHER" id="PTHR24373:SF370">
    <property type="entry name" value="FISH-LIPS, ISOFORM E"/>
    <property type="match status" value="1"/>
</dbReference>
<evidence type="ECO:0000313" key="4">
    <source>
        <dbReference type="Proteomes" id="UP000299102"/>
    </source>
</evidence>
<dbReference type="InterPro" id="IPR050328">
    <property type="entry name" value="Dev_Immune_Receptor"/>
</dbReference>
<proteinExistence type="predicted"/>
<evidence type="ECO:0000313" key="3">
    <source>
        <dbReference type="EMBL" id="GBP40544.1"/>
    </source>
</evidence>
<dbReference type="AlphaFoldDB" id="A0A4C1VRV5"/>
<evidence type="ECO:0000256" key="1">
    <source>
        <dbReference type="ARBA" id="ARBA00022729"/>
    </source>
</evidence>
<keyword evidence="1" id="KW-0732">Signal</keyword>
<dbReference type="Proteomes" id="UP000299102">
    <property type="component" value="Unassembled WGS sequence"/>
</dbReference>
<name>A0A4C1VRV5_EUMVA</name>
<dbReference type="SUPFAM" id="SSF52058">
    <property type="entry name" value="L domain-like"/>
    <property type="match status" value="1"/>
</dbReference>
<dbReference type="GO" id="GO:0005615">
    <property type="term" value="C:extracellular space"/>
    <property type="evidence" value="ECO:0007669"/>
    <property type="project" value="TreeGrafter"/>
</dbReference>
<dbReference type="STRING" id="151549.A0A4C1VRV5"/>
<accession>A0A4C1VRV5</accession>